<reference evidence="9 10" key="1">
    <citation type="submission" date="2017-02" db="EMBL/GenBank/DDBJ databases">
        <authorList>
            <person name="Peterson S.W."/>
        </authorList>
    </citation>
    <scope>NUCLEOTIDE SEQUENCE [LARGE SCALE GENOMIC DNA]</scope>
    <source>
        <strain evidence="9 10">DSM 24412</strain>
    </source>
</reference>
<evidence type="ECO:0000313" key="10">
    <source>
        <dbReference type="Proteomes" id="UP000191055"/>
    </source>
</evidence>
<dbReference type="Gene3D" id="3.20.20.80">
    <property type="entry name" value="Glycosidases"/>
    <property type="match status" value="1"/>
</dbReference>
<dbReference type="Pfam" id="PF02836">
    <property type="entry name" value="Glyco_hydro_2_C"/>
    <property type="match status" value="1"/>
</dbReference>
<dbReference type="InterPro" id="IPR008979">
    <property type="entry name" value="Galactose-bd-like_sf"/>
</dbReference>
<sequence length="937" mass="105726">MHNFMHHAPPLPRNKIKCNLTKFNSMYSITSFRRQRQLSVFGFFFAILFFYSCTERPDHQVRERLSINDGWRFFKYDDAKNADGLIYDVRSDIDEDIDQREADDQPVEGEWVEGEESVLKAWILPSGNDFIKDSAKRHVRPEGYPGFDFPFVQASFDDGNWEKVNLPHDWGAREPFTYEVSGSMGRLPSHGVAWYRRSLDVPSSDAGRQIYLEVEGAMSYAMVWLNGHLVGGWPYGYNSWQLDLTPYIIPGGKNQLAIRLDNPPISSRWYPGGGIYRNMWLIKTEPVHVGQWGTFITTRDVSEESAVVDLEVTIDNKSNENADVEIVTFIYELDLNGNRTGKRVIEFAPQSANVAAGTKTAVNSSVTIANPRLWGSLPTQIPNRYLAVTEVQKDGKVVDVFETPFGIRSLEFDAVNGLFLNGEHIYIKGVNQHHDLGPLGAAFNKRAAERQLEILREAGVNSIRMAHNPPAPELLELTDKMGFLVVNEVFDVWERRKVPFDFHLIFPDWYEQDLRSMVRRDRNHPSVIMWSYGNEVGEQYTGVDGAALSQKLNDILKDEDPTRPTTASMNFAKPDMPMPATMDIISLNYQGEGIRIHPGYEHLQGIRTHPLYSEFHETFPNKMIISSENAAALSIRGEYLFPVTPNSSAPVSDGIGGDSESLIVCAYELYTANFGSSVDRVFAAKAQHPFVAGGFVWSGWDYLGEPTPYYDARSTYFGIVDLAGFKKNRFYLYQSHWRPELPMAHILPHWNWPDRVGKVTPVHVFTSGDEAELFLNGVSLGRKKKGEYEYRLRWDDVVYEPGELKVVAYKNGEEWAQSFVKTTGAAESLNAEADRDRIKADGKDLSFVTISVTDEDGFVIPDAKHPLRFSIEGPGEIVATDSGDPRDFEAFPSNERNAFNGLSLVIVRGISGKPGIIRVMAESDGLKNAVAEIQTVR</sequence>
<dbReference type="Gene3D" id="2.60.40.10">
    <property type="entry name" value="Immunoglobulins"/>
    <property type="match status" value="3"/>
</dbReference>
<gene>
    <name evidence="9" type="ORF">SAMN03080601_02368</name>
</gene>
<dbReference type="GO" id="GO:0005975">
    <property type="term" value="P:carbohydrate metabolic process"/>
    <property type="evidence" value="ECO:0007669"/>
    <property type="project" value="InterPro"/>
</dbReference>
<dbReference type="STRING" id="889453.SAMN03080601_02368"/>
<keyword evidence="2" id="KW-0378">Hydrolase</keyword>
<dbReference type="Proteomes" id="UP000191055">
    <property type="component" value="Unassembled WGS sequence"/>
</dbReference>
<evidence type="ECO:0000313" key="9">
    <source>
        <dbReference type="EMBL" id="SKC21110.1"/>
    </source>
</evidence>
<dbReference type="GO" id="GO:0004553">
    <property type="term" value="F:hydrolase activity, hydrolyzing O-glycosyl compounds"/>
    <property type="evidence" value="ECO:0007669"/>
    <property type="project" value="InterPro"/>
</dbReference>
<dbReference type="InterPro" id="IPR036156">
    <property type="entry name" value="Beta-gal/glucu_dom_sf"/>
</dbReference>
<feature type="domain" description="Glycoside hydrolase family 2 catalytic" evidence="5">
    <location>
        <begin position="418"/>
        <end position="629"/>
    </location>
</feature>
<dbReference type="Pfam" id="PF16355">
    <property type="entry name" value="DUF4982"/>
    <property type="match status" value="1"/>
</dbReference>
<evidence type="ECO:0000256" key="3">
    <source>
        <dbReference type="ARBA" id="ARBA00023295"/>
    </source>
</evidence>
<dbReference type="SUPFAM" id="SSF51445">
    <property type="entry name" value="(Trans)glycosidases"/>
    <property type="match status" value="1"/>
</dbReference>
<keyword evidence="3" id="KW-0326">Glycosidase</keyword>
<evidence type="ECO:0000259" key="4">
    <source>
        <dbReference type="Pfam" id="PF00703"/>
    </source>
</evidence>
<feature type="domain" description="Glycoside hydrolase family 2 immunoglobulin-like beta-sandwich" evidence="4">
    <location>
        <begin position="294"/>
        <end position="408"/>
    </location>
</feature>
<dbReference type="InterPro" id="IPR006102">
    <property type="entry name" value="Ig-like_GH2"/>
</dbReference>
<dbReference type="Gene3D" id="2.60.120.260">
    <property type="entry name" value="Galactose-binding domain-like"/>
    <property type="match status" value="1"/>
</dbReference>
<dbReference type="PANTHER" id="PTHR42732">
    <property type="entry name" value="BETA-GALACTOSIDASE"/>
    <property type="match status" value="1"/>
</dbReference>
<dbReference type="InterPro" id="IPR017853">
    <property type="entry name" value="GH"/>
</dbReference>
<dbReference type="SUPFAM" id="SSF49785">
    <property type="entry name" value="Galactose-binding domain-like"/>
    <property type="match status" value="1"/>
</dbReference>
<dbReference type="InterPro" id="IPR051913">
    <property type="entry name" value="GH2_Domain-Containing"/>
</dbReference>
<dbReference type="PANTHER" id="PTHR42732:SF1">
    <property type="entry name" value="BETA-MANNOSIDASE"/>
    <property type="match status" value="1"/>
</dbReference>
<dbReference type="InterPro" id="IPR040605">
    <property type="entry name" value="Glyco_hydro2_dom5"/>
</dbReference>
<feature type="domain" description="DUF4982" evidence="6">
    <location>
        <begin position="757"/>
        <end position="816"/>
    </location>
</feature>
<dbReference type="InterPro" id="IPR006101">
    <property type="entry name" value="Glyco_hydro_2"/>
</dbReference>
<dbReference type="PRINTS" id="PR00132">
    <property type="entry name" value="GLHYDRLASE2"/>
</dbReference>
<organism evidence="9 10">
    <name type="scientific">Alkalitalea saponilacus</name>
    <dbReference type="NCBI Taxonomy" id="889453"/>
    <lineage>
        <taxon>Bacteria</taxon>
        <taxon>Pseudomonadati</taxon>
        <taxon>Bacteroidota</taxon>
        <taxon>Bacteroidia</taxon>
        <taxon>Marinilabiliales</taxon>
        <taxon>Marinilabiliaceae</taxon>
        <taxon>Alkalitalea</taxon>
    </lineage>
</organism>
<protein>
    <submittedName>
        <fullName evidence="9">Beta-galactosidase</fullName>
    </submittedName>
</protein>
<dbReference type="Pfam" id="PF18565">
    <property type="entry name" value="Glyco_hydro2_C5"/>
    <property type="match status" value="1"/>
</dbReference>
<dbReference type="EMBL" id="FUYV01000014">
    <property type="protein sequence ID" value="SKC21110.1"/>
    <property type="molecule type" value="Genomic_DNA"/>
</dbReference>
<dbReference type="SUPFAM" id="SSF49303">
    <property type="entry name" value="beta-Galactosidase/glucuronidase domain"/>
    <property type="match status" value="1"/>
</dbReference>
<dbReference type="PROSITE" id="PS00608">
    <property type="entry name" value="GLYCOSYL_HYDROL_F2_2"/>
    <property type="match status" value="1"/>
</dbReference>
<dbReference type="InterPro" id="IPR054593">
    <property type="entry name" value="Beta-mannosidase-like_N2"/>
</dbReference>
<feature type="domain" description="Beta-mannosidase-like galactose-binding" evidence="8">
    <location>
        <begin position="194"/>
        <end position="264"/>
    </location>
</feature>
<feature type="domain" description="Glycoside hydrolase family 2" evidence="7">
    <location>
        <begin position="829"/>
        <end position="930"/>
    </location>
</feature>
<evidence type="ECO:0000256" key="1">
    <source>
        <dbReference type="ARBA" id="ARBA00007401"/>
    </source>
</evidence>
<evidence type="ECO:0000259" key="8">
    <source>
        <dbReference type="Pfam" id="PF22666"/>
    </source>
</evidence>
<dbReference type="InterPro" id="IPR032311">
    <property type="entry name" value="DUF4982"/>
</dbReference>
<dbReference type="InterPro" id="IPR048229">
    <property type="entry name" value="GalB-like"/>
</dbReference>
<dbReference type="InterPro" id="IPR013783">
    <property type="entry name" value="Ig-like_fold"/>
</dbReference>
<dbReference type="NCBIfam" id="NF041463">
    <property type="entry name" value="GalB"/>
    <property type="match status" value="1"/>
</dbReference>
<proteinExistence type="inferred from homology"/>
<name>A0A1T5HKM9_9BACT</name>
<evidence type="ECO:0000259" key="7">
    <source>
        <dbReference type="Pfam" id="PF18565"/>
    </source>
</evidence>
<dbReference type="InterPro" id="IPR006103">
    <property type="entry name" value="Glyco_hydro_2_cat"/>
</dbReference>
<accession>A0A1T5HKM9</accession>
<dbReference type="InterPro" id="IPR023232">
    <property type="entry name" value="Glyco_hydro_2_AS"/>
</dbReference>
<evidence type="ECO:0000256" key="2">
    <source>
        <dbReference type="ARBA" id="ARBA00022801"/>
    </source>
</evidence>
<keyword evidence="10" id="KW-1185">Reference proteome</keyword>
<comment type="similarity">
    <text evidence="1">Belongs to the glycosyl hydrolase 2 family.</text>
</comment>
<dbReference type="AlphaFoldDB" id="A0A1T5HKM9"/>
<evidence type="ECO:0000259" key="5">
    <source>
        <dbReference type="Pfam" id="PF02836"/>
    </source>
</evidence>
<dbReference type="Pfam" id="PF22666">
    <property type="entry name" value="Glyco_hydro_2_N2"/>
    <property type="match status" value="1"/>
</dbReference>
<dbReference type="Pfam" id="PF00703">
    <property type="entry name" value="Glyco_hydro_2"/>
    <property type="match status" value="1"/>
</dbReference>
<evidence type="ECO:0000259" key="6">
    <source>
        <dbReference type="Pfam" id="PF16355"/>
    </source>
</evidence>